<accession>A0A0D2EMC2</accession>
<proteinExistence type="predicted"/>
<dbReference type="EMBL" id="KN846991">
    <property type="protein sequence ID" value="KIW91171.1"/>
    <property type="molecule type" value="Genomic_DNA"/>
</dbReference>
<dbReference type="VEuPathDB" id="FungiDB:Z519_08066"/>
<sequence length="64" mass="7042">MATLDDSLPKKEGLYSAEAVGSDNSSDAIDQDEKDMARMGKKQEFKRNFNWISSVGFTSCTMGT</sequence>
<dbReference type="HOGENOM" id="CLU_2867484_0_0_1"/>
<keyword evidence="3" id="KW-1185">Reference proteome</keyword>
<dbReference type="Proteomes" id="UP000053789">
    <property type="component" value="Unassembled WGS sequence"/>
</dbReference>
<protein>
    <submittedName>
        <fullName evidence="2">Uncharacterized protein</fullName>
    </submittedName>
</protein>
<dbReference type="RefSeq" id="XP_016617840.1">
    <property type="nucleotide sequence ID" value="XM_016765795.1"/>
</dbReference>
<evidence type="ECO:0000313" key="2">
    <source>
        <dbReference type="EMBL" id="KIW91171.1"/>
    </source>
</evidence>
<reference evidence="2" key="1">
    <citation type="submission" date="2015-01" db="EMBL/GenBank/DDBJ databases">
        <title>The Genome Sequence of Cladophialophora bantiana CBS 173.52.</title>
        <authorList>
            <consortium name="The Broad Institute Genomics Platform"/>
            <person name="Cuomo C."/>
            <person name="de Hoog S."/>
            <person name="Gorbushina A."/>
            <person name="Stielow B."/>
            <person name="Teixiera M."/>
            <person name="Abouelleil A."/>
            <person name="Chapman S.B."/>
            <person name="Priest M."/>
            <person name="Young S.K."/>
            <person name="Wortman J."/>
            <person name="Nusbaum C."/>
            <person name="Birren B."/>
        </authorList>
    </citation>
    <scope>NUCLEOTIDE SEQUENCE [LARGE SCALE GENOMIC DNA]</scope>
    <source>
        <strain evidence="2">CBS 173.52</strain>
    </source>
</reference>
<dbReference type="GeneID" id="27700994"/>
<feature type="region of interest" description="Disordered" evidence="1">
    <location>
        <begin position="15"/>
        <end position="41"/>
    </location>
</feature>
<name>A0A0D2EMC2_CLAB1</name>
<evidence type="ECO:0000313" key="3">
    <source>
        <dbReference type="Proteomes" id="UP000053789"/>
    </source>
</evidence>
<gene>
    <name evidence="2" type="ORF">Z519_08066</name>
</gene>
<organism evidence="2 3">
    <name type="scientific">Cladophialophora bantiana (strain ATCC 10958 / CBS 173.52 / CDC B-1940 / NIH 8579)</name>
    <name type="common">Xylohypha bantiana</name>
    <dbReference type="NCBI Taxonomy" id="1442370"/>
    <lineage>
        <taxon>Eukaryota</taxon>
        <taxon>Fungi</taxon>
        <taxon>Dikarya</taxon>
        <taxon>Ascomycota</taxon>
        <taxon>Pezizomycotina</taxon>
        <taxon>Eurotiomycetes</taxon>
        <taxon>Chaetothyriomycetidae</taxon>
        <taxon>Chaetothyriales</taxon>
        <taxon>Herpotrichiellaceae</taxon>
        <taxon>Cladophialophora</taxon>
    </lineage>
</organism>
<dbReference type="AlphaFoldDB" id="A0A0D2EMC2"/>
<dbReference type="OrthoDB" id="3848445at2759"/>
<evidence type="ECO:0000256" key="1">
    <source>
        <dbReference type="SAM" id="MobiDB-lite"/>
    </source>
</evidence>